<evidence type="ECO:0000313" key="2">
    <source>
        <dbReference type="EMBL" id="KWZ85327.1"/>
    </source>
</evidence>
<reference evidence="1" key="1">
    <citation type="submission" date="2015-01" db="EMBL/GenBank/DDBJ databases">
        <title>Comparative genome analysis of Bacillus coagulans HM-08, Clostridium butyricum HM-68, Bacillus subtilis HM-66 and Bacillus licheniformis BL-09.</title>
        <authorList>
            <person name="Zhang H."/>
        </authorList>
    </citation>
    <scope>NUCLEOTIDE SEQUENCE [LARGE SCALE GENOMIC DNA]</scope>
    <source>
        <strain evidence="1">HM-08</strain>
    </source>
</reference>
<reference evidence="2" key="3">
    <citation type="submission" date="2016-01" db="EMBL/GenBank/DDBJ databases">
        <authorList>
            <person name="Oliw E.H."/>
        </authorList>
    </citation>
    <scope>NUCLEOTIDE SEQUENCE [LARGE SCALE GENOMIC DNA]</scope>
    <source>
        <strain evidence="2">GED7749B</strain>
    </source>
</reference>
<organism evidence="2 4">
    <name type="scientific">Heyndrickxia coagulans</name>
    <name type="common">Weizmannia coagulans</name>
    <dbReference type="NCBI Taxonomy" id="1398"/>
    <lineage>
        <taxon>Bacteria</taxon>
        <taxon>Bacillati</taxon>
        <taxon>Bacillota</taxon>
        <taxon>Bacilli</taxon>
        <taxon>Bacillales</taxon>
        <taxon>Bacillaceae</taxon>
        <taxon>Heyndrickxia</taxon>
    </lineage>
</organism>
<evidence type="ECO:0000313" key="3">
    <source>
        <dbReference type="Proteomes" id="UP000032024"/>
    </source>
</evidence>
<dbReference type="Proteomes" id="UP000070376">
    <property type="component" value="Unassembled WGS sequence"/>
</dbReference>
<reference evidence="3" key="2">
    <citation type="submission" date="2015-01" db="EMBL/GenBank/DDBJ databases">
        <title>Comparative genome analysis of Bacillus coagulans HM-08, Clostridium butyricum HM-68, Bacillus subtilis HM-66 and Bacillus paralicheniformis BL-09.</title>
        <authorList>
            <person name="Zhang H."/>
        </authorList>
    </citation>
    <scope>NUCLEOTIDE SEQUENCE [LARGE SCALE GENOMIC DNA]</scope>
    <source>
        <strain evidence="3">HM-08</strain>
    </source>
</reference>
<dbReference type="Proteomes" id="UP000032024">
    <property type="component" value="Chromosome"/>
</dbReference>
<gene>
    <name evidence="2" type="ORF">HMPREF3213_00499</name>
    <name evidence="1" type="ORF">SB48_HM08orf00331</name>
</gene>
<reference evidence="4" key="4">
    <citation type="submission" date="2016-01" db="EMBL/GenBank/DDBJ databases">
        <authorList>
            <person name="Mitreva M."/>
            <person name="Pepin K.H."/>
            <person name="Mihindukulasuriya K.A."/>
            <person name="Fulton R."/>
            <person name="Fronick C."/>
            <person name="O'Laughlin M."/>
            <person name="Miner T."/>
            <person name="Herter B."/>
            <person name="Rosa B.A."/>
            <person name="Cordes M."/>
            <person name="Tomlinson C."/>
            <person name="Wollam A."/>
            <person name="Palsikar V.B."/>
            <person name="Mardis E.R."/>
            <person name="Wilson R.K."/>
        </authorList>
    </citation>
    <scope>NUCLEOTIDE SEQUENCE [LARGE SCALE GENOMIC DNA]</scope>
    <source>
        <strain evidence="4">GED7749B</strain>
    </source>
</reference>
<proteinExistence type="predicted"/>
<evidence type="ECO:0000313" key="4">
    <source>
        <dbReference type="Proteomes" id="UP000070376"/>
    </source>
</evidence>
<evidence type="ECO:0000313" key="1">
    <source>
        <dbReference type="EMBL" id="AJO21010.1"/>
    </source>
</evidence>
<sequence length="72" mass="8287">MDGEHRFWLEEAWQFWFCAGKSRKTRGDAETCGRMPGIFPGTMDVLNGPEILTAMEPGSKTLYFLFRRSVPQ</sequence>
<dbReference type="AlphaFoldDB" id="A0A0C5C6K2"/>
<dbReference type="EMBL" id="LRPN01000017">
    <property type="protein sequence ID" value="KWZ85327.1"/>
    <property type="molecule type" value="Genomic_DNA"/>
</dbReference>
<accession>A0A0C5C6K2</accession>
<protein>
    <submittedName>
        <fullName evidence="2">Uncharacterized protein</fullName>
    </submittedName>
</protein>
<dbReference type="STRING" id="1398.AB434_0944"/>
<dbReference type="EMBL" id="CP010525">
    <property type="protein sequence ID" value="AJO21010.1"/>
    <property type="molecule type" value="Genomic_DNA"/>
</dbReference>
<dbReference type="PATRIC" id="fig|1398.18.peg.217"/>
<name>A0A0C5C6K2_HEYCO</name>
<keyword evidence="3" id="KW-1185">Reference proteome</keyword>